<protein>
    <recommendedName>
        <fullName evidence="10">G-protein coupled receptors family 1 profile domain-containing protein</fullName>
    </recommendedName>
</protein>
<dbReference type="CDD" id="cd00637">
    <property type="entry name" value="7tm_classA_rhodopsin-like"/>
    <property type="match status" value="1"/>
</dbReference>
<keyword evidence="8" id="KW-0807">Transducer</keyword>
<feature type="transmembrane region" description="Helical" evidence="9">
    <location>
        <begin position="12"/>
        <end position="44"/>
    </location>
</feature>
<sequence length="330" mass="38281">MGSYQTVNSVSLSILINIIIKCIIESLVCFCTIVLNILIITSLLGIKRLRTTQHFLLINVSFACIFFSLSCIISISLTISTLYSKTINSYICQLIGFIVISSCHCLMFSYTLVTFIRFLTIIYPFNKKITSIQYIKIYLIIKWILAFILPGISLILPNQQIIFQPKARLCTISQQSPILFISFCTGYIIPLILISSMNLITYINVACSRQKLGLSQTKLTRLNKRKRRNLRLLRQFSLFTIIFLFGWTPFILIEVIDKEEKLSDIFYLYTLILPSICILIDSSVILHWNKTIYQQIQLWKQILLRKTEIINDERDYHVTTHEITLMSRNS</sequence>
<dbReference type="EMBL" id="CAJNOI010000001">
    <property type="protein sequence ID" value="CAF0720333.1"/>
    <property type="molecule type" value="Genomic_DNA"/>
</dbReference>
<evidence type="ECO:0000256" key="2">
    <source>
        <dbReference type="ARBA" id="ARBA00022475"/>
    </source>
</evidence>
<dbReference type="PANTHER" id="PTHR24228:SF59">
    <property type="entry name" value="NEUROPEPTIDE RECEPTOR 15"/>
    <property type="match status" value="1"/>
</dbReference>
<evidence type="ECO:0000313" key="13">
    <source>
        <dbReference type="Proteomes" id="UP000663832"/>
    </source>
</evidence>
<reference evidence="11" key="1">
    <citation type="submission" date="2021-02" db="EMBL/GenBank/DDBJ databases">
        <authorList>
            <person name="Nowell W R."/>
        </authorList>
    </citation>
    <scope>NUCLEOTIDE SEQUENCE</scope>
</reference>
<dbReference type="Pfam" id="PF00001">
    <property type="entry name" value="7tm_1"/>
    <property type="match status" value="1"/>
</dbReference>
<evidence type="ECO:0000256" key="5">
    <source>
        <dbReference type="ARBA" id="ARBA00023040"/>
    </source>
</evidence>
<feature type="transmembrane region" description="Helical" evidence="9">
    <location>
        <begin position="56"/>
        <end position="83"/>
    </location>
</feature>
<comment type="caution">
    <text evidence="11">The sequence shown here is derived from an EMBL/GenBank/DDBJ whole genome shotgun (WGS) entry which is preliminary data.</text>
</comment>
<keyword evidence="7" id="KW-0675">Receptor</keyword>
<feature type="transmembrane region" description="Helical" evidence="9">
    <location>
        <begin position="265"/>
        <end position="288"/>
    </location>
</feature>
<evidence type="ECO:0000256" key="7">
    <source>
        <dbReference type="ARBA" id="ARBA00023170"/>
    </source>
</evidence>
<evidence type="ECO:0000313" key="11">
    <source>
        <dbReference type="EMBL" id="CAF0720333.1"/>
    </source>
</evidence>
<evidence type="ECO:0000313" key="14">
    <source>
        <dbReference type="Proteomes" id="UP000663877"/>
    </source>
</evidence>
<evidence type="ECO:0000256" key="8">
    <source>
        <dbReference type="ARBA" id="ARBA00023224"/>
    </source>
</evidence>
<evidence type="ECO:0000256" key="4">
    <source>
        <dbReference type="ARBA" id="ARBA00022989"/>
    </source>
</evidence>
<organism evidence="11 14">
    <name type="scientific">Adineta steineri</name>
    <dbReference type="NCBI Taxonomy" id="433720"/>
    <lineage>
        <taxon>Eukaryota</taxon>
        <taxon>Metazoa</taxon>
        <taxon>Spiralia</taxon>
        <taxon>Gnathifera</taxon>
        <taxon>Rotifera</taxon>
        <taxon>Eurotatoria</taxon>
        <taxon>Bdelloidea</taxon>
        <taxon>Adinetida</taxon>
        <taxon>Adinetidae</taxon>
        <taxon>Adineta</taxon>
    </lineage>
</organism>
<evidence type="ECO:0000256" key="3">
    <source>
        <dbReference type="ARBA" id="ARBA00022692"/>
    </source>
</evidence>
<keyword evidence="3 9" id="KW-0812">Transmembrane</keyword>
<dbReference type="Proteomes" id="UP000663832">
    <property type="component" value="Unassembled WGS sequence"/>
</dbReference>
<dbReference type="AlphaFoldDB" id="A0A813MGR1"/>
<feature type="transmembrane region" description="Helical" evidence="9">
    <location>
        <begin position="137"/>
        <end position="157"/>
    </location>
</feature>
<feature type="transmembrane region" description="Helical" evidence="9">
    <location>
        <begin position="232"/>
        <end position="253"/>
    </location>
</feature>
<evidence type="ECO:0000256" key="1">
    <source>
        <dbReference type="ARBA" id="ARBA00004651"/>
    </source>
</evidence>
<feature type="transmembrane region" description="Helical" evidence="9">
    <location>
        <begin position="177"/>
        <end position="203"/>
    </location>
</feature>
<evidence type="ECO:0000313" key="12">
    <source>
        <dbReference type="EMBL" id="CAF0892997.1"/>
    </source>
</evidence>
<dbReference type="OrthoDB" id="10045278at2759"/>
<keyword evidence="13" id="KW-1185">Reference proteome</keyword>
<dbReference type="EMBL" id="CAJNOM010000040">
    <property type="protein sequence ID" value="CAF0892997.1"/>
    <property type="molecule type" value="Genomic_DNA"/>
</dbReference>
<keyword evidence="2" id="KW-1003">Cell membrane</keyword>
<dbReference type="InterPro" id="IPR017452">
    <property type="entry name" value="GPCR_Rhodpsn_7TM"/>
</dbReference>
<keyword evidence="4 9" id="KW-1133">Transmembrane helix</keyword>
<keyword evidence="6 9" id="KW-0472">Membrane</keyword>
<dbReference type="GO" id="GO:0004930">
    <property type="term" value="F:G protein-coupled receptor activity"/>
    <property type="evidence" value="ECO:0007669"/>
    <property type="project" value="UniProtKB-KW"/>
</dbReference>
<name>A0A813MGR1_9BILA</name>
<dbReference type="GO" id="GO:0005886">
    <property type="term" value="C:plasma membrane"/>
    <property type="evidence" value="ECO:0007669"/>
    <property type="project" value="UniProtKB-SubCell"/>
</dbReference>
<evidence type="ECO:0000256" key="9">
    <source>
        <dbReference type="SAM" id="Phobius"/>
    </source>
</evidence>
<dbReference type="PROSITE" id="PS50262">
    <property type="entry name" value="G_PROTEIN_RECEP_F1_2"/>
    <property type="match status" value="1"/>
</dbReference>
<comment type="subcellular location">
    <subcellularLocation>
        <location evidence="1">Cell membrane</location>
        <topology evidence="1">Multi-pass membrane protein</topology>
    </subcellularLocation>
</comment>
<dbReference type="InterPro" id="IPR000276">
    <property type="entry name" value="GPCR_Rhodpsn"/>
</dbReference>
<dbReference type="Gene3D" id="1.20.1070.10">
    <property type="entry name" value="Rhodopsin 7-helix transmembrane proteins"/>
    <property type="match status" value="1"/>
</dbReference>
<dbReference type="Proteomes" id="UP000663877">
    <property type="component" value="Unassembled WGS sequence"/>
</dbReference>
<keyword evidence="5" id="KW-0297">G-protein coupled receptor</keyword>
<feature type="transmembrane region" description="Helical" evidence="9">
    <location>
        <begin position="95"/>
        <end position="125"/>
    </location>
</feature>
<feature type="domain" description="G-protein coupled receptors family 1 profile" evidence="10">
    <location>
        <begin position="35"/>
        <end position="285"/>
    </location>
</feature>
<proteinExistence type="predicted"/>
<dbReference type="PRINTS" id="PR00237">
    <property type="entry name" value="GPCRRHODOPSN"/>
</dbReference>
<dbReference type="PANTHER" id="PTHR24228">
    <property type="entry name" value="B2 BRADYKININ RECEPTOR/ANGIOTENSIN II RECEPTOR"/>
    <property type="match status" value="1"/>
</dbReference>
<evidence type="ECO:0000259" key="10">
    <source>
        <dbReference type="PROSITE" id="PS50262"/>
    </source>
</evidence>
<dbReference type="SUPFAM" id="SSF81321">
    <property type="entry name" value="Family A G protein-coupled receptor-like"/>
    <property type="match status" value="1"/>
</dbReference>
<gene>
    <name evidence="11" type="ORF">BJG266_LOCUS199</name>
    <name evidence="12" type="ORF">QVE165_LOCUS9053</name>
</gene>
<evidence type="ECO:0000256" key="6">
    <source>
        <dbReference type="ARBA" id="ARBA00023136"/>
    </source>
</evidence>
<accession>A0A813MGR1</accession>